<evidence type="ECO:0000256" key="20">
    <source>
        <dbReference type="ARBA" id="ARBA00041776"/>
    </source>
</evidence>
<dbReference type="CDD" id="cd00082">
    <property type="entry name" value="HisKA"/>
    <property type="match status" value="1"/>
</dbReference>
<dbReference type="GO" id="GO:0005886">
    <property type="term" value="C:plasma membrane"/>
    <property type="evidence" value="ECO:0007669"/>
    <property type="project" value="UniProtKB-SubCell"/>
</dbReference>
<keyword evidence="14" id="KW-0904">Protein phosphatase</keyword>
<keyword evidence="18" id="KW-0464">Manganese</keyword>
<dbReference type="Pfam" id="PF02518">
    <property type="entry name" value="HATPase_c"/>
    <property type="match status" value="1"/>
</dbReference>
<dbReference type="InterPro" id="IPR003661">
    <property type="entry name" value="HisK_dim/P_dom"/>
</dbReference>
<reference evidence="25" key="4">
    <citation type="submission" date="2020-11" db="EMBL/GenBank/DDBJ databases">
        <authorList>
            <consortium name="NCBI Pathogen Detection Project"/>
        </authorList>
    </citation>
    <scope>NUCLEOTIDE SEQUENCE</scope>
    <source>
        <strain evidence="25">MISC063</strain>
    </source>
</reference>
<keyword evidence="9" id="KW-0547">Nucleotide-binding</keyword>
<dbReference type="InterPro" id="IPR005467">
    <property type="entry name" value="His_kinase_dom"/>
</dbReference>
<evidence type="ECO:0000256" key="4">
    <source>
        <dbReference type="ARBA" id="ARBA00004429"/>
    </source>
</evidence>
<evidence type="ECO:0000259" key="23">
    <source>
        <dbReference type="PROSITE" id="PS50109"/>
    </source>
</evidence>
<dbReference type="SMART" id="SM00387">
    <property type="entry name" value="HATPase_c"/>
    <property type="match status" value="1"/>
</dbReference>
<evidence type="ECO:0000313" key="27">
    <source>
        <dbReference type="EMBL" id="RWT25566.1"/>
    </source>
</evidence>
<dbReference type="EMBL" id="DACSEA010000009">
    <property type="protein sequence ID" value="HAT1606456.1"/>
    <property type="molecule type" value="Genomic_DNA"/>
</dbReference>
<dbReference type="PANTHER" id="PTHR44936:SF9">
    <property type="entry name" value="SENSOR PROTEIN CREC"/>
    <property type="match status" value="1"/>
</dbReference>
<dbReference type="InterPro" id="IPR003660">
    <property type="entry name" value="HAMP_dom"/>
</dbReference>
<evidence type="ECO:0000256" key="12">
    <source>
        <dbReference type="ARBA" id="ARBA00022840"/>
    </source>
</evidence>
<dbReference type="Proteomes" id="UP000288843">
    <property type="component" value="Unassembled WGS sequence"/>
</dbReference>
<dbReference type="SMART" id="SM00388">
    <property type="entry name" value="HisKA"/>
    <property type="match status" value="1"/>
</dbReference>
<keyword evidence="12" id="KW-0067">ATP-binding</keyword>
<dbReference type="Pfam" id="PF00672">
    <property type="entry name" value="HAMP"/>
    <property type="match status" value="1"/>
</dbReference>
<evidence type="ECO:0000256" key="22">
    <source>
        <dbReference type="SAM" id="Phobius"/>
    </source>
</evidence>
<dbReference type="Gene3D" id="1.10.287.130">
    <property type="match status" value="1"/>
</dbReference>
<dbReference type="SUPFAM" id="SSF55874">
    <property type="entry name" value="ATPase domain of HSP90 chaperone/DNA topoisomerase II/histidine kinase"/>
    <property type="match status" value="1"/>
</dbReference>
<dbReference type="CDD" id="cd06225">
    <property type="entry name" value="HAMP"/>
    <property type="match status" value="1"/>
</dbReference>
<reference evidence="29 32" key="3">
    <citation type="submission" date="2019-03" db="EMBL/GenBank/DDBJ databases">
        <authorList>
            <consortium name="Pathogen Informatics"/>
        </authorList>
    </citation>
    <scope>NUCLEOTIDE SEQUENCE [LARGE SCALE GENOMIC DNA]</scope>
    <source>
        <strain evidence="28 30">2880STDY5682802</strain>
        <strain evidence="29 32">NCTC12998</strain>
    </source>
</reference>
<keyword evidence="7" id="KW-0597">Phosphoprotein</keyword>
<evidence type="ECO:0000256" key="15">
    <source>
        <dbReference type="ARBA" id="ARBA00023012"/>
    </source>
</evidence>
<gene>
    <name evidence="29" type="primary">baeS</name>
    <name evidence="27" type="ORF">DN603_01905</name>
    <name evidence="25" type="ORF">I8Y23_002775</name>
    <name evidence="29" type="ORF">NCTC12998_00609</name>
    <name evidence="28" type="ORF">SAMEA2273876_00976</name>
    <name evidence="26" type="ORF">U5E74_17290</name>
</gene>
<keyword evidence="16" id="KW-0346">Stress response</keyword>
<evidence type="ECO:0000313" key="28">
    <source>
        <dbReference type="EMBL" id="SAP65748.1"/>
    </source>
</evidence>
<evidence type="ECO:0000313" key="30">
    <source>
        <dbReference type="Proteomes" id="UP000078124"/>
    </source>
</evidence>
<evidence type="ECO:0000256" key="11">
    <source>
        <dbReference type="ARBA" id="ARBA00022801"/>
    </source>
</evidence>
<evidence type="ECO:0000313" key="29">
    <source>
        <dbReference type="EMBL" id="VFS57722.1"/>
    </source>
</evidence>
<feature type="transmembrane region" description="Helical" evidence="22">
    <location>
        <begin position="206"/>
        <end position="224"/>
    </location>
</feature>
<evidence type="ECO:0000256" key="3">
    <source>
        <dbReference type="ARBA" id="ARBA00001946"/>
    </source>
</evidence>
<reference evidence="27 31" key="2">
    <citation type="submission" date="2018-06" db="EMBL/GenBank/DDBJ databases">
        <title>Carbapenemase-producing Enterobacteriaceae present in wastewater treatment plant effluent and nearby surface waters in the US.</title>
        <authorList>
            <person name="Mathys D.A."/>
            <person name="Mollenkopf D.F."/>
            <person name="Feicht S.M."/>
            <person name="Adams R.J."/>
            <person name="Albers A.L."/>
            <person name="Stuever D.M."/>
            <person name="Daniels J.B."/>
            <person name="Wittum T.E."/>
        </authorList>
    </citation>
    <scope>NUCLEOTIDE SEQUENCE [LARGE SCALE GENOMIC DNA]</scope>
    <source>
        <strain evidence="27 31">GEO_47_Down_B</strain>
    </source>
</reference>
<evidence type="ECO:0000256" key="18">
    <source>
        <dbReference type="ARBA" id="ARBA00023211"/>
    </source>
</evidence>
<evidence type="ECO:0000256" key="1">
    <source>
        <dbReference type="ARBA" id="ARBA00000085"/>
    </source>
</evidence>
<dbReference type="FunFam" id="3.30.565.10:FF:000006">
    <property type="entry name" value="Sensor histidine kinase WalK"/>
    <property type="match status" value="1"/>
</dbReference>
<dbReference type="EMBL" id="FLAC01000002">
    <property type="protein sequence ID" value="SAP65748.1"/>
    <property type="molecule type" value="Genomic_DNA"/>
</dbReference>
<evidence type="ECO:0000256" key="6">
    <source>
        <dbReference type="ARBA" id="ARBA00022475"/>
    </source>
</evidence>
<dbReference type="EMBL" id="JAXUDK010000011">
    <property type="protein sequence ID" value="MDZ7467391.1"/>
    <property type="molecule type" value="Genomic_DNA"/>
</dbReference>
<dbReference type="NCBIfam" id="NF007837">
    <property type="entry name" value="PRK10549.1"/>
    <property type="match status" value="1"/>
</dbReference>
<evidence type="ECO:0000256" key="10">
    <source>
        <dbReference type="ARBA" id="ARBA00022777"/>
    </source>
</evidence>
<dbReference type="AlphaFoldDB" id="A0A2X2EJ73"/>
<dbReference type="GO" id="GO:0004721">
    <property type="term" value="F:phosphoprotein phosphatase activity"/>
    <property type="evidence" value="ECO:0007669"/>
    <property type="project" value="UniProtKB-KW"/>
</dbReference>
<dbReference type="Proteomes" id="UP000078124">
    <property type="component" value="Unassembled WGS sequence"/>
</dbReference>
<evidence type="ECO:0000256" key="5">
    <source>
        <dbReference type="ARBA" id="ARBA00012438"/>
    </source>
</evidence>
<comment type="cofactor">
    <cofactor evidence="2">
        <name>Mn(2+)</name>
        <dbReference type="ChEBI" id="CHEBI:29035"/>
    </cofactor>
</comment>
<dbReference type="GO" id="GO:0000155">
    <property type="term" value="F:phosphorelay sensor kinase activity"/>
    <property type="evidence" value="ECO:0007669"/>
    <property type="project" value="InterPro"/>
</dbReference>
<accession>A0A2X2EJ73</accession>
<keyword evidence="8 29" id="KW-0808">Transferase</keyword>
<dbReference type="InterPro" id="IPR050980">
    <property type="entry name" value="2C_sensor_his_kinase"/>
</dbReference>
<feature type="domain" description="Histidine kinase" evidence="23">
    <location>
        <begin position="285"/>
        <end position="499"/>
    </location>
</feature>
<evidence type="ECO:0000256" key="19">
    <source>
        <dbReference type="ARBA" id="ARBA00040454"/>
    </source>
</evidence>
<comment type="catalytic activity">
    <reaction evidence="1">
        <text>ATP + protein L-histidine = ADP + protein N-phospho-L-histidine.</text>
        <dbReference type="EC" id="2.7.13.3"/>
    </reaction>
</comment>
<dbReference type="Proteomes" id="UP000345637">
    <property type="component" value="Unassembled WGS sequence"/>
</dbReference>
<dbReference type="PROSITE" id="PS50885">
    <property type="entry name" value="HAMP"/>
    <property type="match status" value="1"/>
</dbReference>
<dbReference type="Proteomes" id="UP001293169">
    <property type="component" value="Unassembled WGS sequence"/>
</dbReference>
<evidence type="ECO:0000256" key="17">
    <source>
        <dbReference type="ARBA" id="ARBA00023026"/>
    </source>
</evidence>
<reference evidence="25" key="1">
    <citation type="journal article" date="2018" name="Genome Biol.">
        <title>SKESA: strategic k-mer extension for scrupulous assemblies.</title>
        <authorList>
            <person name="Souvorov A."/>
            <person name="Agarwala R."/>
            <person name="Lipman D.J."/>
        </authorList>
    </citation>
    <scope>NUCLEOTIDE SEQUENCE</scope>
    <source>
        <strain evidence="25">MISC063</strain>
    </source>
</reference>
<evidence type="ECO:0000256" key="9">
    <source>
        <dbReference type="ARBA" id="ARBA00022741"/>
    </source>
</evidence>
<dbReference type="GeneID" id="57431519"/>
<keyword evidence="22" id="KW-0472">Membrane</keyword>
<feature type="transmembrane region" description="Helical" evidence="22">
    <location>
        <begin position="12"/>
        <end position="35"/>
    </location>
</feature>
<keyword evidence="22" id="KW-0812">Transmembrane</keyword>
<evidence type="ECO:0000313" key="33">
    <source>
        <dbReference type="Proteomes" id="UP001293169"/>
    </source>
</evidence>
<evidence type="ECO:0000313" key="32">
    <source>
        <dbReference type="Proteomes" id="UP000345637"/>
    </source>
</evidence>
<dbReference type="SMART" id="SM00304">
    <property type="entry name" value="HAMP"/>
    <property type="match status" value="1"/>
</dbReference>
<proteinExistence type="predicted"/>
<name>A0A2X2EJ73_RAOPL</name>
<dbReference type="RefSeq" id="WP_004864633.1">
    <property type="nucleotide sequence ID" value="NZ_ABZSJN020000086.1"/>
</dbReference>
<dbReference type="EMBL" id="CAADJE010000010">
    <property type="protein sequence ID" value="VFS57722.1"/>
    <property type="molecule type" value="Genomic_DNA"/>
</dbReference>
<keyword evidence="13" id="KW-0460">Magnesium</keyword>
<dbReference type="InterPro" id="IPR036097">
    <property type="entry name" value="HisK_dim/P_sf"/>
</dbReference>
<evidence type="ECO:0000256" key="14">
    <source>
        <dbReference type="ARBA" id="ARBA00022912"/>
    </source>
</evidence>
<keyword evidence="15" id="KW-0902">Two-component regulatory system</keyword>
<evidence type="ECO:0000313" key="31">
    <source>
        <dbReference type="Proteomes" id="UP000288843"/>
    </source>
</evidence>
<dbReference type="Gene3D" id="6.10.340.10">
    <property type="match status" value="1"/>
</dbReference>
<keyword evidence="11" id="KW-0378">Hydrolase</keyword>
<dbReference type="SUPFAM" id="SSF47384">
    <property type="entry name" value="Homodimeric domain of signal transducing histidine kinase"/>
    <property type="match status" value="1"/>
</dbReference>
<keyword evidence="22" id="KW-1133">Transmembrane helix</keyword>
<dbReference type="PANTHER" id="PTHR44936">
    <property type="entry name" value="SENSOR PROTEIN CREC"/>
    <property type="match status" value="1"/>
</dbReference>
<feature type="compositionally biased region" description="Pro residues" evidence="21">
    <location>
        <begin position="116"/>
        <end position="137"/>
    </location>
</feature>
<dbReference type="InterPro" id="IPR004358">
    <property type="entry name" value="Sig_transdc_His_kin-like_C"/>
</dbReference>
<comment type="cofactor">
    <cofactor evidence="3">
        <name>Mg(2+)</name>
        <dbReference type="ChEBI" id="CHEBI:18420"/>
    </cofactor>
</comment>
<dbReference type="GO" id="GO:0005524">
    <property type="term" value="F:ATP binding"/>
    <property type="evidence" value="ECO:0007669"/>
    <property type="project" value="UniProtKB-KW"/>
</dbReference>
<dbReference type="PRINTS" id="PR00344">
    <property type="entry name" value="BCTRLSENSOR"/>
</dbReference>
<evidence type="ECO:0000256" key="2">
    <source>
        <dbReference type="ARBA" id="ARBA00001936"/>
    </source>
</evidence>
<comment type="subcellular location">
    <subcellularLocation>
        <location evidence="4">Cell inner membrane</location>
        <topology evidence="4">Multi-pass membrane protein</topology>
    </subcellularLocation>
</comment>
<feature type="domain" description="HAMP" evidence="24">
    <location>
        <begin position="225"/>
        <end position="277"/>
    </location>
</feature>
<protein>
    <recommendedName>
        <fullName evidence="19">Signal transduction histidine-protein kinase/phosphatase MprB</fullName>
        <ecNumber evidence="5">2.7.13.3</ecNumber>
    </recommendedName>
    <alternativeName>
        <fullName evidence="20">Mycobacterial persistence regulator B</fullName>
    </alternativeName>
</protein>
<keyword evidence="17" id="KW-0843">Virulence</keyword>
<keyword evidence="10 29" id="KW-0418">Kinase</keyword>
<dbReference type="Pfam" id="PF00512">
    <property type="entry name" value="HisKA"/>
    <property type="match status" value="1"/>
</dbReference>
<reference evidence="26 33" key="5">
    <citation type="submission" date="2023-12" db="EMBL/GenBank/DDBJ databases">
        <title>N/s.</title>
        <authorList>
            <person name="Dale J."/>
        </authorList>
    </citation>
    <scope>NUCLEOTIDE SEQUENCE [LARGE SCALE GENOMIC DNA]</scope>
    <source>
        <strain evidence="26 33">2023EL-01226</strain>
    </source>
</reference>
<evidence type="ECO:0000259" key="24">
    <source>
        <dbReference type="PROSITE" id="PS50885"/>
    </source>
</evidence>
<dbReference type="EC" id="2.7.13.3" evidence="5"/>
<dbReference type="InterPro" id="IPR036890">
    <property type="entry name" value="HATPase_C_sf"/>
</dbReference>
<evidence type="ECO:0000313" key="26">
    <source>
        <dbReference type="EMBL" id="MDZ7467391.1"/>
    </source>
</evidence>
<dbReference type="InterPro" id="IPR003594">
    <property type="entry name" value="HATPase_dom"/>
</dbReference>
<dbReference type="FunFam" id="1.10.287.130:FF:000014">
    <property type="entry name" value="Signal transduction histidine-protein kinase BaeS"/>
    <property type="match status" value="1"/>
</dbReference>
<evidence type="ECO:0000256" key="13">
    <source>
        <dbReference type="ARBA" id="ARBA00022842"/>
    </source>
</evidence>
<dbReference type="NCBIfam" id="NF012163">
    <property type="entry name" value="BaeS_SmeS"/>
    <property type="match status" value="1"/>
</dbReference>
<dbReference type="Proteomes" id="UP000864422">
    <property type="component" value="Unassembled WGS sequence"/>
</dbReference>
<feature type="region of interest" description="Disordered" evidence="21">
    <location>
        <begin position="90"/>
        <end position="141"/>
    </location>
</feature>
<dbReference type="EMBL" id="QKOX01000002">
    <property type="protein sequence ID" value="RWT25566.1"/>
    <property type="molecule type" value="Genomic_DNA"/>
</dbReference>
<sequence>MKLWRPGITGKLFLAILATCIVLLISMHWAVRISFERGFIDYIKRGNEQRLTMLGDALSEQYALHGNWKFLRNNDRFIFQLLKSFDRDNDDRFPGGRKTNAGGMPDGRLDLGPPDTDGPPPDGPPPNGPRGPGPDMPPHGWRTLFWVVDQKGRVLVGPRERVPEDGSRRNIVVNGVSVGAVIASPVERLTRNTDINFDRQQKRTSWLIVALSTILAALATFPLARGLLAPVKRLVEGTHRLAAGDFTTRVAVSSSDELGRLAQDFNQLASTLERNQQMRRDLMADISHELRTPLAVLRGELEAIQDGVRKFTPDSVTSLQAEVATLTKLVDDLHQLSMSDEGALAYQKTSVDIITLLEVAAGAFRERFASRGLTIAVSLPENATVFGDGDRLMQLFNNLLENSLRYTDSGGRLLISASQTGRRIILDFADSGPGVSDQQLERLCERFYRAEGSRNRASGGSGLGLAICVNIVAAHGGTLRADHSPFGGVSIKVELPLERDTPRDV</sequence>
<evidence type="ECO:0000256" key="7">
    <source>
        <dbReference type="ARBA" id="ARBA00022553"/>
    </source>
</evidence>
<dbReference type="PROSITE" id="PS50109">
    <property type="entry name" value="HIS_KIN"/>
    <property type="match status" value="1"/>
</dbReference>
<keyword evidence="33" id="KW-1185">Reference proteome</keyword>
<dbReference type="KEGG" id="rpln:B1209_08115"/>
<organism evidence="29 32">
    <name type="scientific">Raoultella planticola</name>
    <name type="common">Klebsiella planticola</name>
    <dbReference type="NCBI Taxonomy" id="575"/>
    <lineage>
        <taxon>Bacteria</taxon>
        <taxon>Pseudomonadati</taxon>
        <taxon>Pseudomonadota</taxon>
        <taxon>Gammaproteobacteria</taxon>
        <taxon>Enterobacterales</taxon>
        <taxon>Enterobacteriaceae</taxon>
        <taxon>Klebsiella/Raoultella group</taxon>
        <taxon>Raoultella</taxon>
    </lineage>
</organism>
<evidence type="ECO:0000256" key="16">
    <source>
        <dbReference type="ARBA" id="ARBA00023016"/>
    </source>
</evidence>
<evidence type="ECO:0000256" key="21">
    <source>
        <dbReference type="SAM" id="MobiDB-lite"/>
    </source>
</evidence>
<dbReference type="SUPFAM" id="SSF158472">
    <property type="entry name" value="HAMP domain-like"/>
    <property type="match status" value="1"/>
</dbReference>
<evidence type="ECO:0000256" key="8">
    <source>
        <dbReference type="ARBA" id="ARBA00022679"/>
    </source>
</evidence>
<dbReference type="Gene3D" id="3.30.565.10">
    <property type="entry name" value="Histidine kinase-like ATPase, C-terminal domain"/>
    <property type="match status" value="1"/>
</dbReference>
<keyword evidence="6" id="KW-1003">Cell membrane</keyword>
<evidence type="ECO:0000313" key="25">
    <source>
        <dbReference type="EMBL" id="HAT1606456.1"/>
    </source>
</evidence>